<dbReference type="PROSITE" id="PS51273">
    <property type="entry name" value="GATASE_TYPE_1"/>
    <property type="match status" value="1"/>
</dbReference>
<dbReference type="GO" id="GO:0042823">
    <property type="term" value="P:pyridoxal phosphate biosynthetic process"/>
    <property type="evidence" value="ECO:0007669"/>
    <property type="project" value="UniProtKB-UniRule"/>
</dbReference>
<evidence type="ECO:0000256" key="8">
    <source>
        <dbReference type="ARBA" id="ARBA00054599"/>
    </source>
</evidence>
<dbReference type="SUPFAM" id="SSF52317">
    <property type="entry name" value="Class I glutamine amidotransferase-like"/>
    <property type="match status" value="1"/>
</dbReference>
<evidence type="ECO:0000256" key="2">
    <source>
        <dbReference type="ARBA" id="ARBA00022801"/>
    </source>
</evidence>
<keyword evidence="4 10" id="KW-0315">Glutamine amidotransferase</keyword>
<name>A0A346XVY3_9ACTN</name>
<feature type="active site" description="Nucleophile" evidence="10 11">
    <location>
        <position position="74"/>
    </location>
</feature>
<dbReference type="CDD" id="cd01749">
    <property type="entry name" value="GATase1_PB"/>
    <property type="match status" value="1"/>
</dbReference>
<comment type="pathway">
    <text evidence="10">Cofactor biosynthesis; pyridoxal 5'-phosphate biosynthesis.</text>
</comment>
<dbReference type="PROSITE" id="PS51130">
    <property type="entry name" value="PDXT_SNO_2"/>
    <property type="match status" value="1"/>
</dbReference>
<proteinExistence type="inferred from homology"/>
<dbReference type="EC" id="4.3.3.6" evidence="10"/>
<dbReference type="Pfam" id="PF01174">
    <property type="entry name" value="SNO"/>
    <property type="match status" value="1"/>
</dbReference>
<dbReference type="NCBIfam" id="TIGR03800">
    <property type="entry name" value="PLP_synth_Pdx2"/>
    <property type="match status" value="1"/>
</dbReference>
<dbReference type="HAMAP" id="MF_01615">
    <property type="entry name" value="PdxT"/>
    <property type="match status" value="1"/>
</dbReference>
<comment type="subunit">
    <text evidence="9 10">In the presence of PdxS, forms a dodecamer of heterodimers. Only shows activity in the heterodimer.</text>
</comment>
<protein>
    <recommendedName>
        <fullName evidence="10">Pyridoxal 5'-phosphate synthase subunit PdxT</fullName>
        <ecNumber evidence="10">4.3.3.6</ecNumber>
    </recommendedName>
    <alternativeName>
        <fullName evidence="10">Pdx2</fullName>
    </alternativeName>
    <alternativeName>
        <fullName evidence="10">Pyridoxal 5'-phosphate synthase glutaminase subunit</fullName>
        <ecNumber evidence="10">3.5.1.2</ecNumber>
    </alternativeName>
</protein>
<feature type="binding site" evidence="10 12">
    <location>
        <begin position="42"/>
        <end position="44"/>
    </location>
    <ligand>
        <name>L-glutamine</name>
        <dbReference type="ChEBI" id="CHEBI:58359"/>
    </ligand>
</feature>
<feature type="binding site" evidence="10 12">
    <location>
        <position position="106"/>
    </location>
    <ligand>
        <name>L-glutamine</name>
        <dbReference type="ChEBI" id="CHEBI:58359"/>
    </ligand>
</feature>
<evidence type="ECO:0000256" key="4">
    <source>
        <dbReference type="ARBA" id="ARBA00022962"/>
    </source>
</evidence>
<dbReference type="GO" id="GO:0006543">
    <property type="term" value="P:L-glutamine catabolic process"/>
    <property type="evidence" value="ECO:0007669"/>
    <property type="project" value="UniProtKB-UniRule"/>
</dbReference>
<dbReference type="GO" id="GO:0004359">
    <property type="term" value="F:glutaminase activity"/>
    <property type="evidence" value="ECO:0007669"/>
    <property type="project" value="UniProtKB-UniRule"/>
</dbReference>
<evidence type="ECO:0000256" key="11">
    <source>
        <dbReference type="PIRSR" id="PIRSR005639-1"/>
    </source>
</evidence>
<dbReference type="UniPathway" id="UPA00245"/>
<dbReference type="GO" id="GO:1903600">
    <property type="term" value="C:glutaminase complex"/>
    <property type="evidence" value="ECO:0007669"/>
    <property type="project" value="TreeGrafter"/>
</dbReference>
<feature type="active site" description="Charge relay system" evidence="10 11">
    <location>
        <position position="171"/>
    </location>
</feature>
<dbReference type="InterPro" id="IPR029062">
    <property type="entry name" value="Class_I_gatase-like"/>
</dbReference>
<dbReference type="PIRSF" id="PIRSF005639">
    <property type="entry name" value="Glut_amidoT_SNO"/>
    <property type="match status" value="1"/>
</dbReference>
<evidence type="ECO:0000256" key="7">
    <source>
        <dbReference type="ARBA" id="ARBA00049534"/>
    </source>
</evidence>
<reference evidence="13 14" key="1">
    <citation type="submission" date="2018-09" db="EMBL/GenBank/DDBJ databases">
        <title>Complete genome sequence of Euzebya sp. DY32-46 isolated from seawater of Pacific Ocean.</title>
        <authorList>
            <person name="Xu L."/>
            <person name="Wu Y.-H."/>
            <person name="Xu X.-W."/>
        </authorList>
    </citation>
    <scope>NUCLEOTIDE SEQUENCE [LARGE SCALE GENOMIC DNA]</scope>
    <source>
        <strain evidence="13 14">DY32-46</strain>
    </source>
</reference>
<dbReference type="GO" id="GO:0008614">
    <property type="term" value="P:pyridoxine metabolic process"/>
    <property type="evidence" value="ECO:0007669"/>
    <property type="project" value="TreeGrafter"/>
</dbReference>
<gene>
    <name evidence="10" type="primary">pdxT</name>
    <name evidence="13" type="ORF">DVS28_a1689</name>
</gene>
<dbReference type="Gene3D" id="3.40.50.880">
    <property type="match status" value="1"/>
</dbReference>
<dbReference type="PANTHER" id="PTHR31559">
    <property type="entry name" value="PYRIDOXAL 5'-PHOSPHATE SYNTHASE SUBUNIT SNO"/>
    <property type="match status" value="1"/>
</dbReference>
<dbReference type="InterPro" id="IPR002161">
    <property type="entry name" value="PdxT/SNO"/>
</dbReference>
<evidence type="ECO:0000256" key="3">
    <source>
        <dbReference type="ARBA" id="ARBA00022898"/>
    </source>
</evidence>
<evidence type="ECO:0000256" key="5">
    <source>
        <dbReference type="ARBA" id="ARBA00023239"/>
    </source>
</evidence>
<evidence type="ECO:0000256" key="9">
    <source>
        <dbReference type="ARBA" id="ARBA00064749"/>
    </source>
</evidence>
<comment type="function">
    <text evidence="8 10">Catalyzes the hydrolysis of glutamine to glutamate and ammonia as part of the biosynthesis of pyridoxal 5'-phosphate. The resulting ammonia molecule is channeled to the active site of PdxS.</text>
</comment>
<dbReference type="AlphaFoldDB" id="A0A346XVY3"/>
<sequence>MLALQGDVAEHLRVLDELGVRTMPVKHAHQLEAIDGLVIPGGESTTIGKLLGLFDLLEPLRARIADGLGVFGTCAGAILLASEAVHHDGRPADQPLLEAMDTSVRRNAFGRQLDSFETDLDVAGITGGPMKAVFIRAPAIERAGVAVDVLATVGDTIVVCRQGRLLASSFHPELTDDSRLHELFVDLIR</sequence>
<dbReference type="InterPro" id="IPR021196">
    <property type="entry name" value="PdxT/SNO_CS"/>
</dbReference>
<dbReference type="GO" id="GO:0036381">
    <property type="term" value="F:pyridoxal 5'-phosphate synthase (glutamine hydrolysing) activity"/>
    <property type="evidence" value="ECO:0007669"/>
    <property type="project" value="UniProtKB-UniRule"/>
</dbReference>
<evidence type="ECO:0000313" key="14">
    <source>
        <dbReference type="Proteomes" id="UP000264006"/>
    </source>
</evidence>
<dbReference type="KEGG" id="euz:DVS28_a1689"/>
<dbReference type="GO" id="GO:0005829">
    <property type="term" value="C:cytosol"/>
    <property type="evidence" value="ECO:0007669"/>
    <property type="project" value="TreeGrafter"/>
</dbReference>
<accession>A0A346XVY3</accession>
<keyword evidence="5 10" id="KW-0456">Lyase</keyword>
<dbReference type="EMBL" id="CP031165">
    <property type="protein sequence ID" value="AXV06380.1"/>
    <property type="molecule type" value="Genomic_DNA"/>
</dbReference>
<feature type="active site" description="Charge relay system" evidence="10 11">
    <location>
        <position position="173"/>
    </location>
</feature>
<dbReference type="Proteomes" id="UP000264006">
    <property type="component" value="Chromosome"/>
</dbReference>
<evidence type="ECO:0000256" key="6">
    <source>
        <dbReference type="ARBA" id="ARBA00047992"/>
    </source>
</evidence>
<evidence type="ECO:0000256" key="1">
    <source>
        <dbReference type="ARBA" id="ARBA00008345"/>
    </source>
</evidence>
<organism evidence="13 14">
    <name type="scientific">Euzebya pacifica</name>
    <dbReference type="NCBI Taxonomy" id="1608957"/>
    <lineage>
        <taxon>Bacteria</taxon>
        <taxon>Bacillati</taxon>
        <taxon>Actinomycetota</taxon>
        <taxon>Nitriliruptoria</taxon>
        <taxon>Euzebyales</taxon>
    </lineage>
</organism>
<keyword evidence="3 10" id="KW-0663">Pyridoxal phosphate</keyword>
<evidence type="ECO:0000256" key="10">
    <source>
        <dbReference type="HAMAP-Rule" id="MF_01615"/>
    </source>
</evidence>
<keyword evidence="13" id="KW-0808">Transferase</keyword>
<comment type="catalytic activity">
    <reaction evidence="6 10">
        <text>aldehydo-D-ribose 5-phosphate + D-glyceraldehyde 3-phosphate + L-glutamine = pyridoxal 5'-phosphate + L-glutamate + phosphate + 3 H2O + H(+)</text>
        <dbReference type="Rhea" id="RHEA:31507"/>
        <dbReference type="ChEBI" id="CHEBI:15377"/>
        <dbReference type="ChEBI" id="CHEBI:15378"/>
        <dbReference type="ChEBI" id="CHEBI:29985"/>
        <dbReference type="ChEBI" id="CHEBI:43474"/>
        <dbReference type="ChEBI" id="CHEBI:58273"/>
        <dbReference type="ChEBI" id="CHEBI:58359"/>
        <dbReference type="ChEBI" id="CHEBI:59776"/>
        <dbReference type="ChEBI" id="CHEBI:597326"/>
        <dbReference type="EC" id="4.3.3.6"/>
    </reaction>
</comment>
<comment type="similarity">
    <text evidence="1 10">Belongs to the glutaminase PdxT/SNO family.</text>
</comment>
<dbReference type="PROSITE" id="PS01236">
    <property type="entry name" value="PDXT_SNO_1"/>
    <property type="match status" value="1"/>
</dbReference>
<keyword evidence="2 10" id="KW-0378">Hydrolase</keyword>
<comment type="catalytic activity">
    <reaction evidence="7 10">
        <text>L-glutamine + H2O = L-glutamate + NH4(+)</text>
        <dbReference type="Rhea" id="RHEA:15889"/>
        <dbReference type="ChEBI" id="CHEBI:15377"/>
        <dbReference type="ChEBI" id="CHEBI:28938"/>
        <dbReference type="ChEBI" id="CHEBI:29985"/>
        <dbReference type="ChEBI" id="CHEBI:58359"/>
        <dbReference type="EC" id="3.5.1.2"/>
    </reaction>
</comment>
<feature type="binding site" evidence="10 12">
    <location>
        <begin position="135"/>
        <end position="136"/>
    </location>
    <ligand>
        <name>L-glutamine</name>
        <dbReference type="ChEBI" id="CHEBI:58359"/>
    </ligand>
</feature>
<evidence type="ECO:0000256" key="12">
    <source>
        <dbReference type="PIRSR" id="PIRSR005639-2"/>
    </source>
</evidence>
<dbReference type="PANTHER" id="PTHR31559:SF0">
    <property type="entry name" value="PYRIDOXAL 5'-PHOSPHATE SYNTHASE SUBUNIT SNO1-RELATED"/>
    <property type="match status" value="1"/>
</dbReference>
<evidence type="ECO:0000313" key="13">
    <source>
        <dbReference type="EMBL" id="AXV06380.1"/>
    </source>
</evidence>
<dbReference type="GO" id="GO:0016740">
    <property type="term" value="F:transferase activity"/>
    <property type="evidence" value="ECO:0007669"/>
    <property type="project" value="UniProtKB-KW"/>
</dbReference>
<keyword evidence="14" id="KW-1185">Reference proteome</keyword>
<dbReference type="FunFam" id="3.40.50.880:FF:000010">
    <property type="entry name" value="uncharacterized protein LOC100176842 isoform X2"/>
    <property type="match status" value="1"/>
</dbReference>
<dbReference type="EC" id="3.5.1.2" evidence="10"/>